<keyword evidence="3" id="KW-1185">Reference proteome</keyword>
<evidence type="ECO:0000259" key="1">
    <source>
        <dbReference type="Pfam" id="PF00117"/>
    </source>
</evidence>
<dbReference type="PANTHER" id="PTHR42695">
    <property type="entry name" value="GLUTAMINE AMIDOTRANSFERASE YLR126C-RELATED"/>
    <property type="match status" value="1"/>
</dbReference>
<proteinExistence type="predicted"/>
<dbReference type="InterPro" id="IPR044992">
    <property type="entry name" value="ChyE-like"/>
</dbReference>
<dbReference type="CDD" id="cd01741">
    <property type="entry name" value="GATase1_1"/>
    <property type="match status" value="1"/>
</dbReference>
<name>A0ABN8W8B6_9PROT</name>
<dbReference type="NCBIfam" id="NF005458">
    <property type="entry name" value="PRK07053.1"/>
    <property type="match status" value="1"/>
</dbReference>
<reference evidence="2" key="1">
    <citation type="submission" date="2022-10" db="EMBL/GenBank/DDBJ databases">
        <authorList>
            <person name="Botero Cardona J."/>
        </authorList>
    </citation>
    <scope>NUCLEOTIDE SEQUENCE</scope>
    <source>
        <strain evidence="2">R-83534</strain>
    </source>
</reference>
<accession>A0ABN8W8B6</accession>
<feature type="domain" description="Glutamine amidotransferase" evidence="1">
    <location>
        <begin position="26"/>
        <end position="182"/>
    </location>
</feature>
<dbReference type="Gene3D" id="3.40.50.880">
    <property type="match status" value="1"/>
</dbReference>
<dbReference type="Pfam" id="PF00117">
    <property type="entry name" value="GATase"/>
    <property type="match status" value="1"/>
</dbReference>
<dbReference type="PROSITE" id="PS51273">
    <property type="entry name" value="GATASE_TYPE_1"/>
    <property type="match status" value="1"/>
</dbReference>
<dbReference type="EMBL" id="CAMXCH010000002">
    <property type="protein sequence ID" value="CAI3943778.1"/>
    <property type="molecule type" value="Genomic_DNA"/>
</dbReference>
<dbReference type="RefSeq" id="WP_282023826.1">
    <property type="nucleotide sequence ID" value="NZ_CAMXCH010000002.1"/>
</dbReference>
<keyword evidence="2" id="KW-0315">Glutamine amidotransferase</keyword>
<dbReference type="Proteomes" id="UP001154272">
    <property type="component" value="Unassembled WGS sequence"/>
</dbReference>
<evidence type="ECO:0000313" key="2">
    <source>
        <dbReference type="EMBL" id="CAI3943778.1"/>
    </source>
</evidence>
<dbReference type="InterPro" id="IPR017926">
    <property type="entry name" value="GATASE"/>
</dbReference>
<comment type="caution">
    <text evidence="2">The sequence shown here is derived from an EMBL/GenBank/DDBJ whole genome shotgun (WGS) entry which is preliminary data.</text>
</comment>
<organism evidence="2 3">
    <name type="scientific">Commensalibacter papalotli</name>
    <name type="common">ex Botero et al. 2024</name>
    <dbReference type="NCBI Taxonomy" id="2972766"/>
    <lineage>
        <taxon>Bacteria</taxon>
        <taxon>Pseudomonadati</taxon>
        <taxon>Pseudomonadota</taxon>
        <taxon>Alphaproteobacteria</taxon>
        <taxon>Acetobacterales</taxon>
        <taxon>Acetobacteraceae</taxon>
    </lineage>
</organism>
<sequence length="233" mass="26369">MKKTLVIRHIHFEDLGILEPELIKAGLYIQYAEAPLTDFTNLDPTQYDLIIVLGAPIGAFDNELYPFLIQELEFIKKIIELEKPLLGICLGGQLIARLLGAKVYPMKHKEIGFSALSINKNIPNNPLLSLENVPVLHWHGDQFDIPSECHSLASSDLCPNQAFAYKKHVLALQFHMEADPSKIEQWLVGHSNELTGAKIDLHQLRKDSQKYNQILTQAGKKTFLIWLKNINLA</sequence>
<dbReference type="PANTHER" id="PTHR42695:SF5">
    <property type="entry name" value="GLUTAMINE AMIDOTRANSFERASE YLR126C-RELATED"/>
    <property type="match status" value="1"/>
</dbReference>
<protein>
    <submittedName>
        <fullName evidence="2">Glutamine amidotransferase domain (GuaA1) (PDB:4WIM)</fullName>
    </submittedName>
</protein>
<evidence type="ECO:0000313" key="3">
    <source>
        <dbReference type="Proteomes" id="UP001154272"/>
    </source>
</evidence>
<dbReference type="SUPFAM" id="SSF52317">
    <property type="entry name" value="Class I glutamine amidotransferase-like"/>
    <property type="match status" value="1"/>
</dbReference>
<gene>
    <name evidence="2" type="ORF">R83534S58_LOCUS1291</name>
</gene>
<dbReference type="InterPro" id="IPR029062">
    <property type="entry name" value="Class_I_gatase-like"/>
</dbReference>